<organism evidence="7 8">
    <name type="scientific">Faecalibacillus intestinalis</name>
    <dbReference type="NCBI Taxonomy" id="1982626"/>
    <lineage>
        <taxon>Bacteria</taxon>
        <taxon>Bacillati</taxon>
        <taxon>Bacillota</taxon>
        <taxon>Erysipelotrichia</taxon>
        <taxon>Erysipelotrichales</taxon>
        <taxon>Coprobacillaceae</taxon>
        <taxon>Faecalibacillus</taxon>
    </lineage>
</organism>
<dbReference type="PANTHER" id="PTHR36108:SF13">
    <property type="entry name" value="COLOSSIN-B-RELATED"/>
    <property type="match status" value="1"/>
</dbReference>
<feature type="domain" description="SpaA-like prealbumin fold" evidence="5">
    <location>
        <begin position="1290"/>
        <end position="1374"/>
    </location>
</feature>
<feature type="domain" description="SpaA-like prealbumin fold" evidence="5">
    <location>
        <begin position="620"/>
        <end position="718"/>
    </location>
</feature>
<protein>
    <submittedName>
        <fullName evidence="7">Uncharacterized protein</fullName>
    </submittedName>
</protein>
<feature type="domain" description="SpaA-like prealbumin fold" evidence="5">
    <location>
        <begin position="1052"/>
        <end position="1135"/>
    </location>
</feature>
<feature type="domain" description="SpaA-like prealbumin fold" evidence="5">
    <location>
        <begin position="1240"/>
        <end position="1286"/>
    </location>
</feature>
<dbReference type="Proteomes" id="UP001197827">
    <property type="component" value="Unassembled WGS sequence"/>
</dbReference>
<evidence type="ECO:0000313" key="7">
    <source>
        <dbReference type="EMBL" id="MCB8562702.1"/>
    </source>
</evidence>
<sequence>MCFPTGNQNIVNAYDVNIPQQFTRVKSIKYPEWWRRKCPSISKQWSTVMCKYKDNWSYCLEASKHTPVAGAYTSQVIENNVMVRKLLYYGFGGPGASDANGGLDGNPNDGKGCGALTDDGLGYEETAYLYTHVLLSLAYSGDLCGANMDELESLGIGLKGLYSYISSLPEPSKASFNGQTRATFKATFDKTTKSQKTNTVSFDGGSNSTINIPLQSNVTLHNVSTGTSQTGGTVVVHGGQSFYFTAPCKNSPTNYKTGNIAGENCARFTALAIVPGGDKQTHGSWAMDPAYLDLNINWLDFGSIEINKTNTNKDLIDGAEFNLKSTSYDGYNENVTVKNGKIIVEDLLVGTYQLKELNAPDGYLLNTDTFTITVEKDKTTVQTVMDQEPTGKIELQKEIDTSRTNGLLGDANAKDVTFKLYAKEKIMNKAGTVKFYDKDEVVSISKTDESGKIIWDNLPLGKYYIQESKSNNSLVINDEKINVSIDYEGQTVSKVSRDAKGTNRVNKQKIQVFKSGEKDGISGLVKGLQGAEFTFRLKSEVDHVGWDNATVYAVITTDSNGKANTPYLPYGKYIVRETKTPKDYITAPDFMVSITDDYTEYKDVEQVKRININNRPFTSQLKIIKVDKETGKTVTLNGASFKIKDAQGNYVTQKVSGKKYDTFTTNSKNVVTIKDTEEGTVTLPLQLDAGTYTIEEIKTPKGFLDLDNPIQFTITNTRDYDKDEDEDPILTIKVKNAQPKAEIKINKTIIDLDTDKDLVDRSDLSKIQFVLKAKDDIYSSIDGSLLFKKDQNISLKESKATLLAGKEIKDGLFALSNDGHLKITNLPMSYTDSAYYLQEVKTIDGCVLDSKKYDVTFKQTDTKTQLYSKTFNIENKTTHFEFNKTDITGDKEVAGATLTIKDDQGNVVDEWISNDKAHSIEGLIVGKTYTLTETITANDYVKATDIIFTVKNSSELETVTMKDKQVAFSKTDITGENEIEGATITVSEKQSGKVVDEWVSEKKKHLINGLEEGKSYILSEKISPEEFVKSSDIEFTVTKEKINQKIIMKDKQVSISKSTVSDKEVVGALMQIIDEGGNVVDEWTSEGKVHFANNLEEGKSYILHEDLSPLGLNLANDIEFEVTYDKENQKVEMIDTINDVSKVKEDGKQLKGAELTVVSNKTKQIVDRWTTGQHIFDVTEDMQSQIKENKKAEGMYIDEDDSTITYSISKNKDRDDYKLVFVKDGTTTYANIDLNGDETSHMIEGLIAGEEYVLRETKTPNGYATSKEQTFKAEENNDTSLTMIDEDIIVQISKQDITSKKEIEGAKLKVVDKDGNIIDEWTSKKEAHMIKNLNVGESYRLIEETAPQGYKIAESIEFKIEDTGAIQHVVMYDEHLPVKVKTGDDNSYQYWIVSGLLSLVALLIIRFKVKREHQ</sequence>
<dbReference type="InterPro" id="IPR046751">
    <property type="entry name" value="TED_2"/>
</dbReference>
<feature type="domain" description="SpaA-like prealbumin fold" evidence="5">
    <location>
        <begin position="526"/>
        <end position="603"/>
    </location>
</feature>
<evidence type="ECO:0000256" key="3">
    <source>
        <dbReference type="ARBA" id="ARBA00022729"/>
    </source>
</evidence>
<name>A0AAW4VK64_9FIRM</name>
<evidence type="ECO:0000259" key="5">
    <source>
        <dbReference type="Pfam" id="PF17802"/>
    </source>
</evidence>
<keyword evidence="4" id="KW-0472">Membrane</keyword>
<dbReference type="Pfam" id="PF17802">
    <property type="entry name" value="SpaA"/>
    <property type="match status" value="9"/>
</dbReference>
<reference evidence="7" key="1">
    <citation type="submission" date="2021-10" db="EMBL/GenBank/DDBJ databases">
        <title>Collection of gut derived symbiotic bacterial strains cultured from healthy donors.</title>
        <authorList>
            <person name="Lin H."/>
            <person name="Littmann E."/>
            <person name="Kohout C."/>
            <person name="Pamer E.G."/>
        </authorList>
    </citation>
    <scope>NUCLEOTIDE SEQUENCE</scope>
    <source>
        <strain evidence="7">DFI.5.2</strain>
    </source>
</reference>
<comment type="caution">
    <text evidence="7">The sequence shown here is derived from an EMBL/GenBank/DDBJ whole genome shotgun (WGS) entry which is preliminary data.</text>
</comment>
<evidence type="ECO:0000313" key="8">
    <source>
        <dbReference type="Proteomes" id="UP001197827"/>
    </source>
</evidence>
<keyword evidence="4" id="KW-0812">Transmembrane</keyword>
<feature type="domain" description="Thioester" evidence="6">
    <location>
        <begin position="21"/>
        <end position="171"/>
    </location>
</feature>
<evidence type="ECO:0000259" key="6">
    <source>
        <dbReference type="Pfam" id="PF20610"/>
    </source>
</evidence>
<dbReference type="SUPFAM" id="SSF49478">
    <property type="entry name" value="Cna protein B-type domain"/>
    <property type="match status" value="1"/>
</dbReference>
<dbReference type="EMBL" id="JAJDKQ010000028">
    <property type="protein sequence ID" value="MCB8562702.1"/>
    <property type="molecule type" value="Genomic_DNA"/>
</dbReference>
<feature type="domain" description="SpaA-like prealbumin fold" evidence="5">
    <location>
        <begin position="302"/>
        <end position="386"/>
    </location>
</feature>
<gene>
    <name evidence="7" type="ORF">LJD74_11965</name>
</gene>
<feature type="domain" description="SpaA-like prealbumin fold" evidence="5">
    <location>
        <begin position="965"/>
        <end position="1051"/>
    </location>
</feature>
<dbReference type="PANTHER" id="PTHR36108">
    <property type="entry name" value="COLOSSIN-B-RELATED"/>
    <property type="match status" value="1"/>
</dbReference>
<dbReference type="InterPro" id="IPR013783">
    <property type="entry name" value="Ig-like_fold"/>
</dbReference>
<keyword evidence="2" id="KW-0964">Secreted</keyword>
<dbReference type="InterPro" id="IPR041033">
    <property type="entry name" value="SpaA_PFL_dom_1"/>
</dbReference>
<evidence type="ECO:0000256" key="2">
    <source>
        <dbReference type="ARBA" id="ARBA00022525"/>
    </source>
</evidence>
<dbReference type="RefSeq" id="WP_227408622.1">
    <property type="nucleotide sequence ID" value="NZ_JAJDKQ010000028.1"/>
</dbReference>
<evidence type="ECO:0000256" key="1">
    <source>
        <dbReference type="ARBA" id="ARBA00007257"/>
    </source>
</evidence>
<dbReference type="Gene3D" id="2.60.40.10">
    <property type="entry name" value="Immunoglobulins"/>
    <property type="match status" value="10"/>
</dbReference>
<feature type="transmembrane region" description="Helical" evidence="4">
    <location>
        <begin position="1388"/>
        <end position="1407"/>
    </location>
</feature>
<proteinExistence type="inferred from homology"/>
<feature type="domain" description="SpaA-like prealbumin fold" evidence="5">
    <location>
        <begin position="879"/>
        <end position="964"/>
    </location>
</feature>
<feature type="domain" description="SpaA-like prealbumin fold" evidence="5">
    <location>
        <begin position="414"/>
        <end position="495"/>
    </location>
</feature>
<keyword evidence="3" id="KW-0732">Signal</keyword>
<comment type="similarity">
    <text evidence="1">Belongs to the serine-aspartate repeat-containing protein (SDr) family.</text>
</comment>
<accession>A0AAW4VK64</accession>
<keyword evidence="4" id="KW-1133">Transmembrane helix</keyword>
<evidence type="ECO:0000256" key="4">
    <source>
        <dbReference type="SAM" id="Phobius"/>
    </source>
</evidence>
<dbReference type="Pfam" id="PF20610">
    <property type="entry name" value="TED_2"/>
    <property type="match status" value="1"/>
</dbReference>